<evidence type="ECO:0000256" key="1">
    <source>
        <dbReference type="SAM" id="Phobius"/>
    </source>
</evidence>
<dbReference type="PATRIC" id="fig|433924.3.peg.3889"/>
<dbReference type="Gene3D" id="3.40.50.1820">
    <property type="entry name" value="alpha/beta hydrolase"/>
    <property type="match status" value="1"/>
</dbReference>
<dbReference type="GO" id="GO:0004806">
    <property type="term" value="F:triacylglycerol lipase activity"/>
    <property type="evidence" value="ECO:0007669"/>
    <property type="project" value="TreeGrafter"/>
</dbReference>
<keyword evidence="3" id="KW-0378">Hydrolase</keyword>
<name>A0A147GY50_9BURK</name>
<dbReference type="OrthoDB" id="9798888at2"/>
<evidence type="ECO:0000313" key="3">
    <source>
        <dbReference type="EMBL" id="KTT22588.1"/>
    </source>
</evidence>
<dbReference type="AlphaFoldDB" id="A0A147GY50"/>
<protein>
    <submittedName>
        <fullName evidence="3">Alpha/beta hydrolase</fullName>
    </submittedName>
</protein>
<dbReference type="InterPro" id="IPR029058">
    <property type="entry name" value="AB_hydrolase_fold"/>
</dbReference>
<reference evidence="3 4" key="1">
    <citation type="journal article" date="2016" name="Front. Microbiol.">
        <title>Genomic Resource of Rice Seed Associated Bacteria.</title>
        <authorList>
            <person name="Midha S."/>
            <person name="Bansal K."/>
            <person name="Sharma S."/>
            <person name="Kumar N."/>
            <person name="Patil P.P."/>
            <person name="Chaudhry V."/>
            <person name="Patil P.B."/>
        </authorList>
    </citation>
    <scope>NUCLEOTIDE SEQUENCE [LARGE SCALE GENOMIC DNA]</scope>
    <source>
        <strain evidence="3 4">NS331</strain>
    </source>
</reference>
<feature type="domain" description="AB hydrolase-1" evidence="2">
    <location>
        <begin position="23"/>
        <end position="278"/>
    </location>
</feature>
<dbReference type="Pfam" id="PF00561">
    <property type="entry name" value="Abhydrolase_1"/>
    <property type="match status" value="1"/>
</dbReference>
<dbReference type="GO" id="GO:0046503">
    <property type="term" value="P:glycerolipid catabolic process"/>
    <property type="evidence" value="ECO:0007669"/>
    <property type="project" value="TreeGrafter"/>
</dbReference>
<keyword evidence="1" id="KW-0812">Transmembrane</keyword>
<gene>
    <name evidence="3" type="ORF">NS331_09535</name>
</gene>
<keyword evidence="1" id="KW-0472">Membrane</keyword>
<keyword evidence="4" id="KW-1185">Reference proteome</keyword>
<evidence type="ECO:0000259" key="2">
    <source>
        <dbReference type="Pfam" id="PF00561"/>
    </source>
</evidence>
<dbReference type="EMBL" id="LDSL01000056">
    <property type="protein sequence ID" value="KTT22588.1"/>
    <property type="molecule type" value="Genomic_DNA"/>
</dbReference>
<keyword evidence="1" id="KW-1133">Transmembrane helix</keyword>
<comment type="caution">
    <text evidence="3">The sequence shown here is derived from an EMBL/GenBank/DDBJ whole genome shotgun (WGS) entry which is preliminary data.</text>
</comment>
<dbReference type="PANTHER" id="PTHR43433">
    <property type="entry name" value="HYDROLASE, ALPHA/BETA FOLD FAMILY PROTEIN"/>
    <property type="match status" value="1"/>
</dbReference>
<dbReference type="PANTHER" id="PTHR43433:SF5">
    <property type="entry name" value="AB HYDROLASE-1 DOMAIN-CONTAINING PROTEIN"/>
    <property type="match status" value="1"/>
</dbReference>
<proteinExistence type="predicted"/>
<dbReference type="RefSeq" id="WP_058641763.1">
    <property type="nucleotide sequence ID" value="NZ_LDSL01000056.1"/>
</dbReference>
<organism evidence="3 4">
    <name type="scientific">Pseudacidovorax intermedius</name>
    <dbReference type="NCBI Taxonomy" id="433924"/>
    <lineage>
        <taxon>Bacteria</taxon>
        <taxon>Pseudomonadati</taxon>
        <taxon>Pseudomonadota</taxon>
        <taxon>Betaproteobacteria</taxon>
        <taxon>Burkholderiales</taxon>
        <taxon>Comamonadaceae</taxon>
        <taxon>Pseudacidovorax</taxon>
    </lineage>
</organism>
<sequence>MSAGTVRANGIDIAFEDSGGSGPVVLLVMGLGMQLIAWPAALVDALAGAGYRVLRHDNRDAGLSTHFKGADSGNLLWQALRQRMGLPLDVPYGLQDMAQDALGLLDALGIGEAHVLGVSMGGMIAQRMAAGAPQRVRSLTSVMSSSGARHLPGPRADVAAAMVRRPPRRDAGEAALVAHAVGLLRLIGSPGFAQAQDEAVLAEQVRTALRRNYDPAGTRRQLMAIWADTDRPALLGRIACPALVLHGEADPLLPIECGRDTARRIPGARFVGIPGMGHDWPPGVADRLLAEVLPFLQDADARRQSAA</sequence>
<dbReference type="SUPFAM" id="SSF53474">
    <property type="entry name" value="alpha/beta-Hydrolases"/>
    <property type="match status" value="1"/>
</dbReference>
<dbReference type="Proteomes" id="UP000072741">
    <property type="component" value="Unassembled WGS sequence"/>
</dbReference>
<dbReference type="InterPro" id="IPR000073">
    <property type="entry name" value="AB_hydrolase_1"/>
</dbReference>
<dbReference type="InterPro" id="IPR050471">
    <property type="entry name" value="AB_hydrolase"/>
</dbReference>
<accession>A0A147GY50</accession>
<evidence type="ECO:0000313" key="4">
    <source>
        <dbReference type="Proteomes" id="UP000072741"/>
    </source>
</evidence>
<feature type="transmembrane region" description="Helical" evidence="1">
    <location>
        <begin position="24"/>
        <end position="49"/>
    </location>
</feature>